<comment type="caution">
    <text evidence="4">The sequence shown here is derived from an EMBL/GenBank/DDBJ whole genome shotgun (WGS) entry which is preliminary data.</text>
</comment>
<keyword evidence="2" id="KW-0812">Transmembrane</keyword>
<sequence>MNLSAPQQYDLGGLEYETFAWDHWIYRAIFLSGFVVLFYDFFLTLGDEVRIMWDSKTKMHASTWWYLAVRYLPLGCSASILVFYFGRLSAEADLVHSKPRQHLPSNTSPSCAKMEDVLEVLLILQETLVETTLCLRVYAMCGFNPWVQASLLLTGGAASGLGIWTEIKYGKPRMLTAPGISGCHTAIPRATLMIDMIVFGLTVRRAYVERTVINMVAGSLIERMARDGAMYFGIIVLANLANVLTLFFGDVSTTRDTISTIELSTKTDDDSRNPIMVDHLVQPPSLLPLLFDPDHTRSLSVTLISRLMLNLRRAGVGNSQPTTNAETDDTELEDIHFVGQDESPAARGRRDVDSDLDLMRSGEEEV</sequence>
<gene>
    <name evidence="4" type="ORF">FB45DRAFT_1035178</name>
</gene>
<evidence type="ECO:0000313" key="4">
    <source>
        <dbReference type="EMBL" id="KAJ7616014.1"/>
    </source>
</evidence>
<reference evidence="4" key="1">
    <citation type="submission" date="2023-03" db="EMBL/GenBank/DDBJ databases">
        <title>Massive genome expansion in bonnet fungi (Mycena s.s.) driven by repeated elements and novel gene families across ecological guilds.</title>
        <authorList>
            <consortium name="Lawrence Berkeley National Laboratory"/>
            <person name="Harder C.B."/>
            <person name="Miyauchi S."/>
            <person name="Viragh M."/>
            <person name="Kuo A."/>
            <person name="Thoen E."/>
            <person name="Andreopoulos B."/>
            <person name="Lu D."/>
            <person name="Skrede I."/>
            <person name="Drula E."/>
            <person name="Henrissat B."/>
            <person name="Morin E."/>
            <person name="Kohler A."/>
            <person name="Barry K."/>
            <person name="LaButti K."/>
            <person name="Morin E."/>
            <person name="Salamov A."/>
            <person name="Lipzen A."/>
            <person name="Mereny Z."/>
            <person name="Hegedus B."/>
            <person name="Baldrian P."/>
            <person name="Stursova M."/>
            <person name="Weitz H."/>
            <person name="Taylor A."/>
            <person name="Grigoriev I.V."/>
            <person name="Nagy L.G."/>
            <person name="Martin F."/>
            <person name="Kauserud H."/>
        </authorList>
    </citation>
    <scope>NUCLEOTIDE SEQUENCE</scope>
    <source>
        <strain evidence="4">9284</strain>
    </source>
</reference>
<organism evidence="4 5">
    <name type="scientific">Roridomyces roridus</name>
    <dbReference type="NCBI Taxonomy" id="1738132"/>
    <lineage>
        <taxon>Eukaryota</taxon>
        <taxon>Fungi</taxon>
        <taxon>Dikarya</taxon>
        <taxon>Basidiomycota</taxon>
        <taxon>Agaricomycotina</taxon>
        <taxon>Agaricomycetes</taxon>
        <taxon>Agaricomycetidae</taxon>
        <taxon>Agaricales</taxon>
        <taxon>Marasmiineae</taxon>
        <taxon>Mycenaceae</taxon>
        <taxon>Roridomyces</taxon>
    </lineage>
</organism>
<dbReference type="EMBL" id="JARKIF010000023">
    <property type="protein sequence ID" value="KAJ7616014.1"/>
    <property type="molecule type" value="Genomic_DNA"/>
</dbReference>
<accession>A0AAD7BBE4</accession>
<feature type="region of interest" description="Disordered" evidence="1">
    <location>
        <begin position="316"/>
        <end position="366"/>
    </location>
</feature>
<name>A0AAD7BBE4_9AGAR</name>
<keyword evidence="2" id="KW-1133">Transmembrane helix</keyword>
<keyword evidence="5" id="KW-1185">Reference proteome</keyword>
<feature type="transmembrane region" description="Helical" evidence="2">
    <location>
        <begin position="146"/>
        <end position="164"/>
    </location>
</feature>
<feature type="transmembrane region" description="Helical" evidence="2">
    <location>
        <begin position="229"/>
        <end position="249"/>
    </location>
</feature>
<evidence type="ECO:0000313" key="5">
    <source>
        <dbReference type="Proteomes" id="UP001221142"/>
    </source>
</evidence>
<proteinExistence type="predicted"/>
<feature type="domain" description="DUF6533" evidence="3">
    <location>
        <begin position="31"/>
        <end position="74"/>
    </location>
</feature>
<dbReference type="Pfam" id="PF20151">
    <property type="entry name" value="DUF6533"/>
    <property type="match status" value="1"/>
</dbReference>
<evidence type="ECO:0000256" key="2">
    <source>
        <dbReference type="SAM" id="Phobius"/>
    </source>
</evidence>
<feature type="compositionally biased region" description="Basic and acidic residues" evidence="1">
    <location>
        <begin position="348"/>
        <end position="366"/>
    </location>
</feature>
<dbReference type="Proteomes" id="UP001221142">
    <property type="component" value="Unassembled WGS sequence"/>
</dbReference>
<feature type="transmembrane region" description="Helical" evidence="2">
    <location>
        <begin position="64"/>
        <end position="85"/>
    </location>
</feature>
<dbReference type="AlphaFoldDB" id="A0AAD7BBE4"/>
<evidence type="ECO:0000259" key="3">
    <source>
        <dbReference type="Pfam" id="PF20151"/>
    </source>
</evidence>
<dbReference type="InterPro" id="IPR045340">
    <property type="entry name" value="DUF6533"/>
</dbReference>
<feature type="transmembrane region" description="Helical" evidence="2">
    <location>
        <begin position="24"/>
        <end position="43"/>
    </location>
</feature>
<evidence type="ECO:0000256" key="1">
    <source>
        <dbReference type="SAM" id="MobiDB-lite"/>
    </source>
</evidence>
<keyword evidence="2" id="KW-0472">Membrane</keyword>
<protein>
    <recommendedName>
        <fullName evidence="3">DUF6533 domain-containing protein</fullName>
    </recommendedName>
</protein>